<dbReference type="HAMAP" id="MF_00834">
    <property type="entry name" value="BioA"/>
    <property type="match status" value="1"/>
</dbReference>
<evidence type="ECO:0000256" key="10">
    <source>
        <dbReference type="ARBA" id="ARBA00022898"/>
    </source>
</evidence>
<evidence type="ECO:0000256" key="7">
    <source>
        <dbReference type="ARBA" id="ARBA00022679"/>
    </source>
</evidence>
<name>A0A060UNS3_9PROT</name>
<keyword evidence="7 13" id="KW-0808">Transferase</keyword>
<dbReference type="GO" id="GO:0030170">
    <property type="term" value="F:pyridoxal phosphate binding"/>
    <property type="evidence" value="ECO:0007669"/>
    <property type="project" value="UniProtKB-UniRule"/>
</dbReference>
<comment type="subunit">
    <text evidence="4 13">Homodimer.</text>
</comment>
<feature type="binding site" evidence="13">
    <location>
        <position position="256"/>
    </location>
    <ligand>
        <name>pyridoxal 5'-phosphate</name>
        <dbReference type="ChEBI" id="CHEBI:597326"/>
    </ligand>
</feature>
<comment type="function">
    <text evidence="13">Catalyzes the transfer of the alpha-amino group from S-adenosyl-L-methionine (SAM) to 7-keto-8-aminopelargonic acid (KAPA) to form 7,8-diaminopelargonic acid (DAPA). It is the only aminotransferase known to utilize SAM as an amino donor.</text>
</comment>
<proteinExistence type="inferred from homology"/>
<dbReference type="GO" id="GO:0005737">
    <property type="term" value="C:cytoplasm"/>
    <property type="evidence" value="ECO:0007669"/>
    <property type="project" value="UniProtKB-SubCell"/>
</dbReference>
<keyword evidence="5 13" id="KW-0963">Cytoplasm</keyword>
<dbReference type="PANTHER" id="PTHR42684">
    <property type="entry name" value="ADENOSYLMETHIONINE-8-AMINO-7-OXONONANOATE AMINOTRANSFERASE"/>
    <property type="match status" value="1"/>
</dbReference>
<dbReference type="PANTHER" id="PTHR42684:SF17">
    <property type="entry name" value="ADENOSYLMETHIONINE-8-AMINO-7-OXONONANOATE AMINOTRANSFERASE"/>
    <property type="match status" value="1"/>
</dbReference>
<keyword evidence="8 13" id="KW-0949">S-adenosyl-L-methionine</keyword>
<reference evidence="14" key="2">
    <citation type="submission" date="2014-07" db="EMBL/GenBank/DDBJ databases">
        <title>Initial genome analysis of the psychrotolerant acidophile Acidithiobacillus ferrivorans CF27: insights into iron and sulfur oxidation pathways and into biofilm formation.</title>
        <authorList>
            <person name="Talla E."/>
            <person name="Hedrich S."/>
            <person name="Mangenot S."/>
            <person name="Ji B."/>
            <person name="Johnson D.B."/>
            <person name="Barbe V."/>
            <person name="Bonnefoy V."/>
        </authorList>
    </citation>
    <scope>NUCLEOTIDE SEQUENCE [LARGE SCALE GENOMIC DNA]</scope>
    <source>
        <strain evidence="14">CF27</strain>
    </source>
</reference>
<dbReference type="AlphaFoldDB" id="A0A060UNS3"/>
<evidence type="ECO:0000313" key="16">
    <source>
        <dbReference type="Proteomes" id="UP000193925"/>
    </source>
</evidence>
<evidence type="ECO:0000256" key="4">
    <source>
        <dbReference type="ARBA" id="ARBA00011738"/>
    </source>
</evidence>
<feature type="binding site" evidence="13">
    <location>
        <position position="414"/>
    </location>
    <ligand>
        <name>substrate</name>
    </ligand>
</feature>
<evidence type="ECO:0000313" key="15">
    <source>
        <dbReference type="EMBL" id="SMH64041.1"/>
    </source>
</evidence>
<dbReference type="InterPro" id="IPR015422">
    <property type="entry name" value="PyrdxlP-dep_Trfase_small"/>
</dbReference>
<evidence type="ECO:0000256" key="3">
    <source>
        <dbReference type="ARBA" id="ARBA00005063"/>
    </source>
</evidence>
<reference evidence="14" key="1">
    <citation type="submission" date="2014-03" db="EMBL/GenBank/DDBJ databases">
        <authorList>
            <person name="Genoscope - CEA"/>
        </authorList>
    </citation>
    <scope>NUCLEOTIDE SEQUENCE [LARGE SCALE GENOMIC DNA]</scope>
    <source>
        <strain evidence="14">CF27</strain>
    </source>
</reference>
<reference evidence="15 16" key="3">
    <citation type="submission" date="2017-03" db="EMBL/GenBank/DDBJ databases">
        <authorList>
            <person name="Regsiter A."/>
            <person name="William W."/>
        </authorList>
    </citation>
    <scope>NUCLEOTIDE SEQUENCE [LARGE SCALE GENOMIC DNA]</scope>
    <source>
        <strain evidence="15">PRJEB5721</strain>
    </source>
</reference>
<gene>
    <name evidence="13 14" type="primary">bioA</name>
    <name evidence="15" type="ORF">AFERRI_10074</name>
    <name evidence="14" type="ORF">AFERRI_40032</name>
</gene>
<evidence type="ECO:0000256" key="8">
    <source>
        <dbReference type="ARBA" id="ARBA00022691"/>
    </source>
</evidence>
<feature type="binding site" evidence="13">
    <location>
        <begin position="116"/>
        <end position="117"/>
    </location>
    <ligand>
        <name>pyridoxal 5'-phosphate</name>
        <dbReference type="ChEBI" id="CHEBI:597326"/>
    </ligand>
</feature>
<dbReference type="Gene3D" id="3.90.1150.10">
    <property type="entry name" value="Aspartate Aminotransferase, domain 1"/>
    <property type="match status" value="1"/>
</dbReference>
<feature type="site" description="Participates in the substrate recognition with KAPA and in a stacking interaction with the adenine ring of SAM" evidence="13">
    <location>
        <position position="19"/>
    </location>
</feature>
<dbReference type="UniPathway" id="UPA00078">
    <property type="reaction ID" value="UER00160"/>
</dbReference>
<keyword evidence="6 13" id="KW-0032">Aminotransferase</keyword>
<keyword evidence="16" id="KW-1185">Reference proteome</keyword>
<feature type="binding site" evidence="13">
    <location>
        <begin position="321"/>
        <end position="322"/>
    </location>
    <ligand>
        <name>pyridoxal 5'-phosphate</name>
        <dbReference type="ChEBI" id="CHEBI:597326"/>
    </ligand>
</feature>
<comment type="caution">
    <text evidence="13">Lacks conserved residue(s) required for the propagation of feature annotation.</text>
</comment>
<organism evidence="14">
    <name type="scientific">Acidithiobacillus ferrivorans</name>
    <dbReference type="NCBI Taxonomy" id="160808"/>
    <lineage>
        <taxon>Bacteria</taxon>
        <taxon>Pseudomonadati</taxon>
        <taxon>Pseudomonadota</taxon>
        <taxon>Acidithiobacillia</taxon>
        <taxon>Acidithiobacillales</taxon>
        <taxon>Acidithiobacillaceae</taxon>
        <taxon>Acidithiobacillus</taxon>
    </lineage>
</organism>
<dbReference type="FunFam" id="3.40.640.10:FF:000078">
    <property type="entry name" value="Adenosylmethionine-8-amino-7-oxononanoate aminotransferase"/>
    <property type="match status" value="1"/>
</dbReference>
<evidence type="ECO:0000256" key="12">
    <source>
        <dbReference type="ARBA" id="ARBA00060970"/>
    </source>
</evidence>
<comment type="subcellular location">
    <subcellularLocation>
        <location evidence="2 13">Cytoplasm</location>
    </subcellularLocation>
</comment>
<dbReference type="RefSeq" id="WP_035192375.1">
    <property type="nucleotide sequence ID" value="NZ_CCCS020000034.1"/>
</dbReference>
<dbReference type="SUPFAM" id="SSF53383">
    <property type="entry name" value="PLP-dependent transferases"/>
    <property type="match status" value="1"/>
</dbReference>
<dbReference type="InterPro" id="IPR049704">
    <property type="entry name" value="Aminotrans_3_PPA_site"/>
</dbReference>
<dbReference type="PROSITE" id="PS00600">
    <property type="entry name" value="AA_TRANSFER_CLASS_3"/>
    <property type="match status" value="1"/>
</dbReference>
<evidence type="ECO:0000256" key="13">
    <source>
        <dbReference type="HAMAP-Rule" id="MF_00834"/>
    </source>
</evidence>
<evidence type="ECO:0000256" key="5">
    <source>
        <dbReference type="ARBA" id="ARBA00022490"/>
    </source>
</evidence>
<dbReference type="GO" id="GO:0004015">
    <property type="term" value="F:adenosylmethionine-8-amino-7-oxononanoate transaminase activity"/>
    <property type="evidence" value="ECO:0007669"/>
    <property type="project" value="UniProtKB-UniRule"/>
</dbReference>
<dbReference type="EMBL" id="CCCS020000034">
    <property type="protein sequence ID" value="CDQ10080.1"/>
    <property type="molecule type" value="Genomic_DNA"/>
</dbReference>
<dbReference type="Proteomes" id="UP000193925">
    <property type="component" value="Chromosome AFERRI"/>
</dbReference>
<dbReference type="Pfam" id="PF00202">
    <property type="entry name" value="Aminotran_3"/>
    <property type="match status" value="1"/>
</dbReference>
<evidence type="ECO:0000256" key="11">
    <source>
        <dbReference type="ARBA" id="ARBA00048449"/>
    </source>
</evidence>
<evidence type="ECO:0000256" key="6">
    <source>
        <dbReference type="ARBA" id="ARBA00022576"/>
    </source>
</evidence>
<dbReference type="GO" id="GO:0009102">
    <property type="term" value="P:biotin biosynthetic process"/>
    <property type="evidence" value="ECO:0007669"/>
    <property type="project" value="UniProtKB-UniRule"/>
</dbReference>
<dbReference type="EMBL" id="LT841305">
    <property type="protein sequence ID" value="SMH64041.1"/>
    <property type="molecule type" value="Genomic_DNA"/>
</dbReference>
<feature type="binding site" evidence="13">
    <location>
        <position position="285"/>
    </location>
    <ligand>
        <name>substrate</name>
    </ligand>
</feature>
<dbReference type="EC" id="2.6.1.62" evidence="13"/>
<feature type="binding site" evidence="13">
    <location>
        <position position="149"/>
    </location>
    <ligand>
        <name>substrate</name>
    </ligand>
</feature>
<comment type="catalytic activity">
    <reaction evidence="11 13">
        <text>(8S)-8-amino-7-oxononanoate + S-adenosyl-L-methionine = S-adenosyl-4-methylsulfanyl-2-oxobutanoate + (7R,8S)-7,8-diammoniononanoate</text>
        <dbReference type="Rhea" id="RHEA:16861"/>
        <dbReference type="ChEBI" id="CHEBI:16490"/>
        <dbReference type="ChEBI" id="CHEBI:59789"/>
        <dbReference type="ChEBI" id="CHEBI:149468"/>
        <dbReference type="ChEBI" id="CHEBI:149469"/>
        <dbReference type="EC" id="2.6.1.62"/>
    </reaction>
</comment>
<comment type="pathway">
    <text evidence="3 13">Cofactor biosynthesis; biotin biosynthesis; 7,8-diaminononanoate from 8-amino-7-oxononanoate (SAM route): step 1/1.</text>
</comment>
<dbReference type="NCBIfam" id="TIGR00508">
    <property type="entry name" value="bioA"/>
    <property type="match status" value="1"/>
</dbReference>
<dbReference type="InterPro" id="IPR005814">
    <property type="entry name" value="Aminotrans_3"/>
</dbReference>
<dbReference type="InterPro" id="IPR015421">
    <property type="entry name" value="PyrdxlP-dep_Trfase_major"/>
</dbReference>
<evidence type="ECO:0000313" key="14">
    <source>
        <dbReference type="EMBL" id="CDQ10080.1"/>
    </source>
</evidence>
<dbReference type="Gene3D" id="3.40.640.10">
    <property type="entry name" value="Type I PLP-dependent aspartate aminotransferase-like (Major domain)"/>
    <property type="match status" value="1"/>
</dbReference>
<evidence type="ECO:0000256" key="2">
    <source>
        <dbReference type="ARBA" id="ARBA00004496"/>
    </source>
</evidence>
<feature type="binding site" evidence="13">
    <location>
        <position position="320"/>
    </location>
    <ligand>
        <name>substrate</name>
    </ligand>
</feature>
<feature type="modified residue" description="N6-(pyridoxal phosphate)lysine" evidence="13">
    <location>
        <position position="285"/>
    </location>
</feature>
<keyword evidence="10 13" id="KW-0663">Pyridoxal phosphate</keyword>
<protein>
    <recommendedName>
        <fullName evidence="13">Adenosylmethionine-8-amino-7-oxononanoate aminotransferase</fullName>
        <ecNumber evidence="13">2.6.1.62</ecNumber>
    </recommendedName>
    <alternativeName>
        <fullName evidence="13">7,8-diamino-pelargonic acid aminotransferase</fullName>
        <shortName evidence="13">DAPA AT</shortName>
        <shortName evidence="13">DAPA aminotransferase</shortName>
    </alternativeName>
    <alternativeName>
        <fullName evidence="13">7,8-diaminononanoate synthase</fullName>
        <shortName evidence="13">DANS</shortName>
    </alternativeName>
    <alternativeName>
        <fullName evidence="13">Diaminopelargonic acid synthase</fullName>
    </alternativeName>
</protein>
<dbReference type="CDD" id="cd00610">
    <property type="entry name" value="OAT_like"/>
    <property type="match status" value="1"/>
</dbReference>
<accession>A0A060UNS3</accession>
<comment type="cofactor">
    <cofactor evidence="1 13">
        <name>pyridoxal 5'-phosphate</name>
        <dbReference type="ChEBI" id="CHEBI:597326"/>
    </cofactor>
</comment>
<sequence length="449" mass="48867">MTETEVLREWDRRYFWHPFTQMQCYGDDDPWIIARAEGNYVYDTEGHRCLDAIASLWCNIHGHRHPRLDAALLAQIGKVAHSTALGASNPPAIRLAKALVEMTPASLQHCFFSEDGSEAVEVAIKMAAQYWCNLGRPEKHLFLTLDNAYHGDTVGAVSVGGFPLFHAVYGHLLFPTLRLPSPYVLQWEDCEGDPVQATAAWLAALESTLQDQSGEIAALILEGGVQGAAGILPFPPGILAGAQRLCRAHEVLLIIDEVATGFGRSGKLFSCEWESVEPDLLALGKGLSGGYLPVAATLAAEHVYAAFLAPFGEARQFYYGHTYTANPLACAVALENLALFAEGSVLAALPGKIAQLRTGLQRFHGQSWAGEVRQFGLMAAIALRDPRTNAPYPYADRVEYAVCRRAREMGVYSRPLGDLLTIVPPLSVTAAEIDTILNTLYDAMAEGRS</sequence>
<dbReference type="InterPro" id="IPR005815">
    <property type="entry name" value="BioA"/>
</dbReference>
<evidence type="ECO:0000256" key="1">
    <source>
        <dbReference type="ARBA" id="ARBA00001933"/>
    </source>
</evidence>
<evidence type="ECO:0000256" key="9">
    <source>
        <dbReference type="ARBA" id="ARBA00022756"/>
    </source>
</evidence>
<comment type="similarity">
    <text evidence="12 13">Belongs to the class-III pyridoxal-phosphate-dependent aminotransferase family. BioA subfamily.</text>
</comment>
<dbReference type="InterPro" id="IPR015424">
    <property type="entry name" value="PyrdxlP-dep_Trfase"/>
</dbReference>
<keyword evidence="9 13" id="KW-0093">Biotin biosynthesis</keyword>